<evidence type="ECO:0000256" key="1">
    <source>
        <dbReference type="ARBA" id="ARBA00006479"/>
    </source>
</evidence>
<dbReference type="EMBL" id="JBHSCF010000006">
    <property type="protein sequence ID" value="MFC4185560.1"/>
    <property type="molecule type" value="Genomic_DNA"/>
</dbReference>
<dbReference type="Pfam" id="PF00480">
    <property type="entry name" value="ROK"/>
    <property type="match status" value="1"/>
</dbReference>
<dbReference type="PANTHER" id="PTHR18964">
    <property type="entry name" value="ROK (REPRESSOR, ORF, KINASE) FAMILY"/>
    <property type="match status" value="1"/>
</dbReference>
<dbReference type="InterPro" id="IPR043129">
    <property type="entry name" value="ATPase_NBD"/>
</dbReference>
<comment type="similarity">
    <text evidence="1">Belongs to the ROK (NagC/XylR) family.</text>
</comment>
<dbReference type="Pfam" id="PF13412">
    <property type="entry name" value="HTH_24"/>
    <property type="match status" value="1"/>
</dbReference>
<dbReference type="SUPFAM" id="SSF46785">
    <property type="entry name" value="Winged helix' DNA-binding domain"/>
    <property type="match status" value="1"/>
</dbReference>
<organism evidence="2 3">
    <name type="scientific">Streptomyces flavovirens</name>
    <dbReference type="NCBI Taxonomy" id="52258"/>
    <lineage>
        <taxon>Bacteria</taxon>
        <taxon>Bacillati</taxon>
        <taxon>Actinomycetota</taxon>
        <taxon>Actinomycetes</taxon>
        <taxon>Kitasatosporales</taxon>
        <taxon>Streptomycetaceae</taxon>
        <taxon>Streptomyces</taxon>
    </lineage>
</organism>
<evidence type="ECO:0000313" key="2">
    <source>
        <dbReference type="EMBL" id="MFC4185560.1"/>
    </source>
</evidence>
<accession>A0ABV8N0J4</accession>
<proteinExistence type="inferred from homology"/>
<gene>
    <name evidence="2" type="ORF">ACFO3R_04030</name>
</gene>
<dbReference type="PROSITE" id="PS01125">
    <property type="entry name" value="ROK"/>
    <property type="match status" value="1"/>
</dbReference>
<sequence>MLSGMHTHGGPLTQLRRGHEESVLGLLRRHGPQSRAELGRRVGLSRTTLYDIVATLVASGAVVSSAADAGPRRRGRPVERLSLDPSAGQAVGVDFARRAVHVAAANVAHEVTGSASAAHPAGLSWRRRVALAEELVGSVAGKTLRLTTLGTAGAVGVGVVGPVRLTGEGHVPDGPLADLAELLGERFGAPVLLDNNTRLAALAECSWGAAAGSRDVLYLRLSHGVGGGLVVNGSLHRGVDGLAGEFGHITAEPGGRPCECGGSGCLETVASVGAVLDAYRAGGGRADDVDTLLAAAAAGDRVALRVLEAAGTRTGAVLASVVNAVGPLVIVLGGELAAAGDALLGPVGRALDAHVLPLARDGVTLRRAALGEAAGALGGVALALHESPLLARYPGADDLEEAL</sequence>
<dbReference type="Proteomes" id="UP001595871">
    <property type="component" value="Unassembled WGS sequence"/>
</dbReference>
<protein>
    <submittedName>
        <fullName evidence="2">ROK family protein</fullName>
    </submittedName>
</protein>
<name>A0ABV8N0J4_9ACTN</name>
<dbReference type="InterPro" id="IPR036388">
    <property type="entry name" value="WH-like_DNA-bd_sf"/>
</dbReference>
<dbReference type="PANTHER" id="PTHR18964:SF149">
    <property type="entry name" value="BIFUNCTIONAL UDP-N-ACETYLGLUCOSAMINE 2-EPIMERASE_N-ACETYLMANNOSAMINE KINASE"/>
    <property type="match status" value="1"/>
</dbReference>
<dbReference type="SUPFAM" id="SSF53067">
    <property type="entry name" value="Actin-like ATPase domain"/>
    <property type="match status" value="2"/>
</dbReference>
<comment type="caution">
    <text evidence="2">The sequence shown here is derived from an EMBL/GenBank/DDBJ whole genome shotgun (WGS) entry which is preliminary data.</text>
</comment>
<dbReference type="InterPro" id="IPR000600">
    <property type="entry name" value="ROK"/>
</dbReference>
<reference evidence="3" key="1">
    <citation type="journal article" date="2019" name="Int. J. Syst. Evol. Microbiol.">
        <title>The Global Catalogue of Microorganisms (GCM) 10K type strain sequencing project: providing services to taxonomists for standard genome sequencing and annotation.</title>
        <authorList>
            <consortium name="The Broad Institute Genomics Platform"/>
            <consortium name="The Broad Institute Genome Sequencing Center for Infectious Disease"/>
            <person name="Wu L."/>
            <person name="Ma J."/>
        </authorList>
    </citation>
    <scope>NUCLEOTIDE SEQUENCE [LARGE SCALE GENOMIC DNA]</scope>
    <source>
        <strain evidence="3">CCM 3243</strain>
    </source>
</reference>
<dbReference type="Gene3D" id="3.30.420.40">
    <property type="match status" value="2"/>
</dbReference>
<dbReference type="InterPro" id="IPR049874">
    <property type="entry name" value="ROK_cs"/>
</dbReference>
<evidence type="ECO:0000313" key="3">
    <source>
        <dbReference type="Proteomes" id="UP001595871"/>
    </source>
</evidence>
<dbReference type="Gene3D" id="1.10.10.10">
    <property type="entry name" value="Winged helix-like DNA-binding domain superfamily/Winged helix DNA-binding domain"/>
    <property type="match status" value="1"/>
</dbReference>
<dbReference type="InterPro" id="IPR036390">
    <property type="entry name" value="WH_DNA-bd_sf"/>
</dbReference>
<keyword evidence="3" id="KW-1185">Reference proteome</keyword>
<dbReference type="RefSeq" id="WP_200693420.1">
    <property type="nucleotide sequence ID" value="NZ_BAAAYA010000002.1"/>
</dbReference>